<evidence type="ECO:0000313" key="12">
    <source>
        <dbReference type="EMBL" id="TXJ96724.1"/>
    </source>
</evidence>
<dbReference type="AlphaFoldDB" id="A0A3A1NPA4"/>
<evidence type="ECO:0000256" key="7">
    <source>
        <dbReference type="ARBA" id="ARBA00022842"/>
    </source>
</evidence>
<dbReference type="PANTHER" id="PTHR15822:SF4">
    <property type="entry name" value="TYROSYL-DNA PHOSPHODIESTERASE 2"/>
    <property type="match status" value="1"/>
</dbReference>
<dbReference type="OrthoDB" id="635146at2"/>
<comment type="cofactor">
    <cofactor evidence="1">
        <name>Mn(2+)</name>
        <dbReference type="ChEBI" id="CHEBI:29035"/>
    </cofactor>
</comment>
<gene>
    <name evidence="11" type="ORF">D2V05_06695</name>
    <name evidence="12" type="ORF">FQ017_06635</name>
</gene>
<dbReference type="Proteomes" id="UP000321621">
    <property type="component" value="Unassembled WGS sequence"/>
</dbReference>
<dbReference type="GO" id="GO:0006281">
    <property type="term" value="P:DNA repair"/>
    <property type="evidence" value="ECO:0007669"/>
    <property type="project" value="UniProtKB-KW"/>
</dbReference>
<feature type="transmembrane region" description="Helical" evidence="9">
    <location>
        <begin position="38"/>
        <end position="61"/>
    </location>
</feature>
<dbReference type="GO" id="GO:0016787">
    <property type="term" value="F:hydrolase activity"/>
    <property type="evidence" value="ECO:0007669"/>
    <property type="project" value="UniProtKB-KW"/>
</dbReference>
<dbReference type="InterPro" id="IPR036691">
    <property type="entry name" value="Endo/exonu/phosph_ase_sf"/>
</dbReference>
<dbReference type="EMBL" id="VNWK01000018">
    <property type="protein sequence ID" value="TXJ96724.1"/>
    <property type="molecule type" value="Genomic_DNA"/>
</dbReference>
<evidence type="ECO:0000256" key="8">
    <source>
        <dbReference type="ARBA" id="ARBA00023204"/>
    </source>
</evidence>
<evidence type="ECO:0000256" key="3">
    <source>
        <dbReference type="ARBA" id="ARBA00022722"/>
    </source>
</evidence>
<dbReference type="EMBL" id="QXFI01000018">
    <property type="protein sequence ID" value="RIV45251.1"/>
    <property type="molecule type" value="Genomic_DNA"/>
</dbReference>
<evidence type="ECO:0000313" key="11">
    <source>
        <dbReference type="EMBL" id="RIV45251.1"/>
    </source>
</evidence>
<feature type="transmembrane region" description="Helical" evidence="9">
    <location>
        <begin position="68"/>
        <end position="86"/>
    </location>
</feature>
<proteinExistence type="predicted"/>
<dbReference type="CDD" id="cd09084">
    <property type="entry name" value="EEP-2"/>
    <property type="match status" value="1"/>
</dbReference>
<reference evidence="11 13" key="1">
    <citation type="submission" date="2018-08" db="EMBL/GenBank/DDBJ databases">
        <title>Proposal of Muricauda 72 sp.nov. and Muricauda NH166 sp.nov., isolated from seawater.</title>
        <authorList>
            <person name="Cheng H."/>
            <person name="Wu Y.-H."/>
            <person name="Guo L.-L."/>
            <person name="Xu X.-W."/>
        </authorList>
    </citation>
    <scope>NUCLEOTIDE SEQUENCE [LARGE SCALE GENOMIC DNA]</scope>
    <source>
        <strain evidence="11 13">72</strain>
    </source>
</reference>
<protein>
    <submittedName>
        <fullName evidence="11 12">Endonuclease</fullName>
    </submittedName>
</protein>
<feature type="transmembrane region" description="Helical" evidence="9">
    <location>
        <begin position="12"/>
        <end position="32"/>
    </location>
</feature>
<organism evidence="11 13">
    <name type="scientific">Flagellimonas pelagia</name>
    <dbReference type="NCBI Taxonomy" id="2306998"/>
    <lineage>
        <taxon>Bacteria</taxon>
        <taxon>Pseudomonadati</taxon>
        <taxon>Bacteroidota</taxon>
        <taxon>Flavobacteriia</taxon>
        <taxon>Flavobacteriales</taxon>
        <taxon>Flavobacteriaceae</taxon>
        <taxon>Flagellimonas</taxon>
    </lineage>
</organism>
<keyword evidence="7" id="KW-0460">Magnesium</keyword>
<sequence>MKNLSFFDKIIFLLNTLFALVLAISLLVPYIPTKYISSLSILSLVVPISVLINANFVVYWLLRRKRNFLLSVSLLVLWYLFLGPFYKFSGQDKVDEKDQRALSIMSFNARSFNKYSWIKDSNIENEIVSFVKQQNPDVICFQEFSMIKKREFKNYPYNYETPGGTKKSYQIIFSKFPIIQGHSLDFPQTNNNTLYVDILFKKDTLRIFNVHLQSFRIVPGLNTIKREQSAKLFERSRQAMLKQYEQANLIRENMEKTHFKKILVGDFNNTQYSNVYQIIKGDMNDSYFEKGKGFGRTYDLLKFPIRIDYILADPEFEVLSHQNFNERLSDHFPVMATLRLDSHQ</sequence>
<dbReference type="PANTHER" id="PTHR15822">
    <property type="entry name" value="TRAF AND TNF RECEPTOR-ASSOCIATED PROTEIN"/>
    <property type="match status" value="1"/>
</dbReference>
<keyword evidence="6" id="KW-0378">Hydrolase</keyword>
<evidence type="ECO:0000256" key="9">
    <source>
        <dbReference type="SAM" id="Phobius"/>
    </source>
</evidence>
<dbReference type="Pfam" id="PF03372">
    <property type="entry name" value="Exo_endo_phos"/>
    <property type="match status" value="1"/>
</dbReference>
<keyword evidence="9" id="KW-0472">Membrane</keyword>
<dbReference type="Gene3D" id="3.60.10.10">
    <property type="entry name" value="Endonuclease/exonuclease/phosphatase"/>
    <property type="match status" value="1"/>
</dbReference>
<keyword evidence="11" id="KW-0255">Endonuclease</keyword>
<keyword evidence="5" id="KW-0227">DNA damage</keyword>
<keyword evidence="14" id="KW-1185">Reference proteome</keyword>
<evidence type="ECO:0000256" key="6">
    <source>
        <dbReference type="ARBA" id="ARBA00022801"/>
    </source>
</evidence>
<dbReference type="Proteomes" id="UP000266691">
    <property type="component" value="Unassembled WGS sequence"/>
</dbReference>
<evidence type="ECO:0000256" key="1">
    <source>
        <dbReference type="ARBA" id="ARBA00001936"/>
    </source>
</evidence>
<keyword evidence="3" id="KW-0540">Nuclease</keyword>
<evidence type="ECO:0000256" key="4">
    <source>
        <dbReference type="ARBA" id="ARBA00022723"/>
    </source>
</evidence>
<dbReference type="GO" id="GO:0004519">
    <property type="term" value="F:endonuclease activity"/>
    <property type="evidence" value="ECO:0007669"/>
    <property type="project" value="UniProtKB-KW"/>
</dbReference>
<keyword evidence="4" id="KW-0479">Metal-binding</keyword>
<name>A0A3A1NPA4_9FLAO</name>
<dbReference type="SUPFAM" id="SSF56219">
    <property type="entry name" value="DNase I-like"/>
    <property type="match status" value="1"/>
</dbReference>
<dbReference type="GO" id="GO:0046872">
    <property type="term" value="F:metal ion binding"/>
    <property type="evidence" value="ECO:0007669"/>
    <property type="project" value="UniProtKB-KW"/>
</dbReference>
<comment type="caution">
    <text evidence="11">The sequence shown here is derived from an EMBL/GenBank/DDBJ whole genome shotgun (WGS) entry which is preliminary data.</text>
</comment>
<keyword evidence="9" id="KW-1133">Transmembrane helix</keyword>
<evidence type="ECO:0000256" key="2">
    <source>
        <dbReference type="ARBA" id="ARBA00001946"/>
    </source>
</evidence>
<accession>A0A3A1NPA4</accession>
<keyword evidence="8" id="KW-0234">DNA repair</keyword>
<feature type="domain" description="Endonuclease/exonuclease/phosphatase" evidence="10">
    <location>
        <begin position="105"/>
        <end position="331"/>
    </location>
</feature>
<evidence type="ECO:0000313" key="13">
    <source>
        <dbReference type="Proteomes" id="UP000266691"/>
    </source>
</evidence>
<dbReference type="InterPro" id="IPR051547">
    <property type="entry name" value="TDP2-like"/>
</dbReference>
<evidence type="ECO:0000256" key="5">
    <source>
        <dbReference type="ARBA" id="ARBA00022763"/>
    </source>
</evidence>
<evidence type="ECO:0000313" key="14">
    <source>
        <dbReference type="Proteomes" id="UP000321621"/>
    </source>
</evidence>
<evidence type="ECO:0000259" key="10">
    <source>
        <dbReference type="Pfam" id="PF03372"/>
    </source>
</evidence>
<comment type="cofactor">
    <cofactor evidence="2">
        <name>Mg(2+)</name>
        <dbReference type="ChEBI" id="CHEBI:18420"/>
    </cofactor>
</comment>
<keyword evidence="9" id="KW-0812">Transmembrane</keyword>
<dbReference type="RefSeq" id="WP_119646883.1">
    <property type="nucleotide sequence ID" value="NZ_QXFI01000018.1"/>
</dbReference>
<reference evidence="12 14" key="2">
    <citation type="submission" date="2019-07" db="EMBL/GenBank/DDBJ databases">
        <title>Draft genome of two Muricauda strains isolated from deep sea.</title>
        <authorList>
            <person name="Sun C."/>
        </authorList>
    </citation>
    <scope>NUCLEOTIDE SEQUENCE [LARGE SCALE GENOMIC DNA]</scope>
    <source>
        <strain evidence="12 14">72</strain>
    </source>
</reference>
<dbReference type="InterPro" id="IPR005135">
    <property type="entry name" value="Endo/exonuclease/phosphatase"/>
</dbReference>